<proteinExistence type="predicted"/>
<organism evidence="1 2">
    <name type="scientific">Forsythia ovata</name>
    <dbReference type="NCBI Taxonomy" id="205694"/>
    <lineage>
        <taxon>Eukaryota</taxon>
        <taxon>Viridiplantae</taxon>
        <taxon>Streptophyta</taxon>
        <taxon>Embryophyta</taxon>
        <taxon>Tracheophyta</taxon>
        <taxon>Spermatophyta</taxon>
        <taxon>Magnoliopsida</taxon>
        <taxon>eudicotyledons</taxon>
        <taxon>Gunneridae</taxon>
        <taxon>Pentapetalae</taxon>
        <taxon>asterids</taxon>
        <taxon>lamiids</taxon>
        <taxon>Lamiales</taxon>
        <taxon>Oleaceae</taxon>
        <taxon>Forsythieae</taxon>
        <taxon>Forsythia</taxon>
    </lineage>
</organism>
<dbReference type="EMBL" id="JBFOLJ010000015">
    <property type="protein sequence ID" value="KAL2473722.1"/>
    <property type="molecule type" value="Genomic_DNA"/>
</dbReference>
<comment type="caution">
    <text evidence="1">The sequence shown here is derived from an EMBL/GenBank/DDBJ whole genome shotgun (WGS) entry which is preliminary data.</text>
</comment>
<dbReference type="AlphaFoldDB" id="A0ABD1QD75"/>
<reference evidence="2" key="1">
    <citation type="submission" date="2024-07" db="EMBL/GenBank/DDBJ databases">
        <title>Two chromosome-level genome assemblies of Korean endemic species Abeliophyllum distichum and Forsythia ovata (Oleaceae).</title>
        <authorList>
            <person name="Jang H."/>
        </authorList>
    </citation>
    <scope>NUCLEOTIDE SEQUENCE [LARGE SCALE GENOMIC DNA]</scope>
</reference>
<name>A0ABD1QD75_9LAMI</name>
<evidence type="ECO:0000313" key="2">
    <source>
        <dbReference type="Proteomes" id="UP001604277"/>
    </source>
</evidence>
<gene>
    <name evidence="1" type="ORF">Fot_49458</name>
</gene>
<protein>
    <submittedName>
        <fullName evidence="1">MEI2-like 3</fullName>
    </submittedName>
</protein>
<dbReference type="Proteomes" id="UP001604277">
    <property type="component" value="Unassembled WGS sequence"/>
</dbReference>
<evidence type="ECO:0000313" key="1">
    <source>
        <dbReference type="EMBL" id="KAL2473722.1"/>
    </source>
</evidence>
<keyword evidence="2" id="KW-1185">Reference proteome</keyword>
<accession>A0ABD1QD75</accession>
<sequence>MNPNELDNGYQSVDIACLSLNKFHPDAEGNLSLNEDEDRATGSFLPLDEDELLDGFDLSWLPKLVDDSEEYDVFGSGGGLELESELSHENLSIGILKVSLYDGVVGNKVARCSLPNGVGTISVEHPLREHPS</sequence>